<dbReference type="GO" id="GO:1990904">
    <property type="term" value="C:ribonucleoprotein complex"/>
    <property type="evidence" value="ECO:0007669"/>
    <property type="project" value="TreeGrafter"/>
</dbReference>
<accession>A0A328DCD7</accession>
<evidence type="ECO:0000259" key="4">
    <source>
        <dbReference type="PROSITE" id="PS50102"/>
    </source>
</evidence>
<dbReference type="PANTHER" id="PTHR10693">
    <property type="entry name" value="RAS GTPASE-ACTIVATING PROTEIN-BINDING PROTEIN"/>
    <property type="match status" value="1"/>
</dbReference>
<feature type="compositionally biased region" description="Basic residues" evidence="3">
    <location>
        <begin position="400"/>
        <end position="411"/>
    </location>
</feature>
<feature type="domain" description="RRM" evidence="4">
    <location>
        <begin position="313"/>
        <end position="390"/>
    </location>
</feature>
<dbReference type="InterPro" id="IPR018222">
    <property type="entry name" value="Nuclear_transport_factor_2_euk"/>
</dbReference>
<dbReference type="CDD" id="cd00780">
    <property type="entry name" value="NTF2"/>
    <property type="match status" value="1"/>
</dbReference>
<dbReference type="PROSITE" id="PS50102">
    <property type="entry name" value="RRM"/>
    <property type="match status" value="1"/>
</dbReference>
<evidence type="ECO:0000313" key="6">
    <source>
        <dbReference type="EMBL" id="RAL43445.1"/>
    </source>
</evidence>
<evidence type="ECO:0000313" key="7">
    <source>
        <dbReference type="Proteomes" id="UP000249390"/>
    </source>
</evidence>
<dbReference type="InterPro" id="IPR012677">
    <property type="entry name" value="Nucleotide-bd_a/b_plait_sf"/>
</dbReference>
<dbReference type="AlphaFoldDB" id="A0A328DCD7"/>
<dbReference type="PROSITE" id="PS50177">
    <property type="entry name" value="NTF2_DOMAIN"/>
    <property type="match status" value="1"/>
</dbReference>
<feature type="domain" description="NTF2" evidence="5">
    <location>
        <begin position="14"/>
        <end position="128"/>
    </location>
</feature>
<dbReference type="PANTHER" id="PTHR10693:SF29">
    <property type="entry name" value="GB|AAD20086.1"/>
    <property type="match status" value="1"/>
</dbReference>
<evidence type="ECO:0000256" key="3">
    <source>
        <dbReference type="SAM" id="MobiDB-lite"/>
    </source>
</evidence>
<keyword evidence="1 2" id="KW-0694">RNA-binding</keyword>
<dbReference type="SUPFAM" id="SSF54928">
    <property type="entry name" value="RNA-binding domain, RBD"/>
    <property type="match status" value="1"/>
</dbReference>
<sequence length="438" mass="48585">MDSSHGAALSASQVGSYFVQQYYEGLQQRPECVHLFYSGASSIVRVDGESSQSASTLMDIQSLILSATFSGIKVKTINSLESWKGGVLVVVSGTVRLKDFGRWREFVQTFFLAPQDNGYFVLNDVINFGDEEVKNQPPPVAVADNHFGAQPTAHSPHAEAPASDYTLEEQAREYMNMVNLEGNNSVGEYDYSEYQQDLQEPVYEAERVNEEQPPLEEESYELQNNVEASEVPEPSWEEPVVETSKLSYASIVRAAKGKSPPSVSVQPTFAKSTPPPSEWQQSVIQQSNAISAVSYDNSHEHADEGFYQEGEPLSVYVRNLSTTVSTQDLFREFQNFGTIKQDGVFLRNRKEVGVCYAFVEFENIQGVQNALKASPIQLDGRPVFIEERRQNNNNMAARGGRGRGGRGRGRSGGRAFGRGTYQDNADYNRGKSNGFRAV</sequence>
<dbReference type="InterPro" id="IPR002075">
    <property type="entry name" value="NTF2_dom"/>
</dbReference>
<dbReference type="GO" id="GO:0005829">
    <property type="term" value="C:cytosol"/>
    <property type="evidence" value="ECO:0007669"/>
    <property type="project" value="TreeGrafter"/>
</dbReference>
<dbReference type="Pfam" id="PF00076">
    <property type="entry name" value="RRM_1"/>
    <property type="match status" value="1"/>
</dbReference>
<evidence type="ECO:0000259" key="5">
    <source>
        <dbReference type="PROSITE" id="PS50177"/>
    </source>
</evidence>
<protein>
    <recommendedName>
        <fullName evidence="8">RRM domain-containing protein</fullName>
    </recommendedName>
</protein>
<feature type="region of interest" description="Disordered" evidence="3">
    <location>
        <begin position="389"/>
        <end position="438"/>
    </location>
</feature>
<keyword evidence="7" id="KW-1185">Reference proteome</keyword>
<proteinExistence type="predicted"/>
<evidence type="ECO:0000256" key="1">
    <source>
        <dbReference type="ARBA" id="ARBA00022884"/>
    </source>
</evidence>
<dbReference type="CDD" id="cd00590">
    <property type="entry name" value="RRM_SF"/>
    <property type="match status" value="1"/>
</dbReference>
<dbReference type="Proteomes" id="UP000249390">
    <property type="component" value="Unassembled WGS sequence"/>
</dbReference>
<dbReference type="Gene3D" id="3.30.70.330">
    <property type="match status" value="1"/>
</dbReference>
<dbReference type="FunFam" id="3.10.450.50:FF:000003">
    <property type="entry name" value="Nuclear transport factor 2 family protein"/>
    <property type="match status" value="1"/>
</dbReference>
<dbReference type="Pfam" id="PF02136">
    <property type="entry name" value="NTF2"/>
    <property type="match status" value="1"/>
</dbReference>
<dbReference type="SUPFAM" id="SSF54427">
    <property type="entry name" value="NTF2-like"/>
    <property type="match status" value="1"/>
</dbReference>
<dbReference type="EMBL" id="NQVE01000156">
    <property type="protein sequence ID" value="RAL43445.1"/>
    <property type="molecule type" value="Genomic_DNA"/>
</dbReference>
<dbReference type="InterPro" id="IPR035979">
    <property type="entry name" value="RBD_domain_sf"/>
</dbReference>
<gene>
    <name evidence="6" type="ORF">DM860_012586</name>
</gene>
<organism evidence="6 7">
    <name type="scientific">Cuscuta australis</name>
    <dbReference type="NCBI Taxonomy" id="267555"/>
    <lineage>
        <taxon>Eukaryota</taxon>
        <taxon>Viridiplantae</taxon>
        <taxon>Streptophyta</taxon>
        <taxon>Embryophyta</taxon>
        <taxon>Tracheophyta</taxon>
        <taxon>Spermatophyta</taxon>
        <taxon>Magnoliopsida</taxon>
        <taxon>eudicotyledons</taxon>
        <taxon>Gunneridae</taxon>
        <taxon>Pentapetalae</taxon>
        <taxon>asterids</taxon>
        <taxon>lamiids</taxon>
        <taxon>Solanales</taxon>
        <taxon>Convolvulaceae</taxon>
        <taxon>Cuscuteae</taxon>
        <taxon>Cuscuta</taxon>
        <taxon>Cuscuta subgen. Grammica</taxon>
        <taxon>Cuscuta sect. Cleistogrammica</taxon>
    </lineage>
</organism>
<dbReference type="SMART" id="SM00360">
    <property type="entry name" value="RRM"/>
    <property type="match status" value="1"/>
</dbReference>
<reference evidence="6 7" key="1">
    <citation type="submission" date="2018-06" db="EMBL/GenBank/DDBJ databases">
        <title>The Genome of Cuscuta australis (Dodder) Provides Insight into the Evolution of Plant Parasitism.</title>
        <authorList>
            <person name="Liu H."/>
        </authorList>
    </citation>
    <scope>NUCLEOTIDE SEQUENCE [LARGE SCALE GENOMIC DNA]</scope>
    <source>
        <strain evidence="7">cv. Yunnan</strain>
        <tissue evidence="6">Vines</tissue>
    </source>
</reference>
<dbReference type="InterPro" id="IPR032710">
    <property type="entry name" value="NTF2-like_dom_sf"/>
</dbReference>
<evidence type="ECO:0008006" key="8">
    <source>
        <dbReference type="Google" id="ProtNLM"/>
    </source>
</evidence>
<dbReference type="InterPro" id="IPR039539">
    <property type="entry name" value="Ras_GTPase_bind_prot"/>
</dbReference>
<dbReference type="Gene3D" id="3.10.450.50">
    <property type="match status" value="1"/>
</dbReference>
<name>A0A328DCD7_9ASTE</name>
<dbReference type="InterPro" id="IPR000504">
    <property type="entry name" value="RRM_dom"/>
</dbReference>
<dbReference type="GO" id="GO:0003729">
    <property type="term" value="F:mRNA binding"/>
    <property type="evidence" value="ECO:0007669"/>
    <property type="project" value="TreeGrafter"/>
</dbReference>
<comment type="caution">
    <text evidence="6">The sequence shown here is derived from an EMBL/GenBank/DDBJ whole genome shotgun (WGS) entry which is preliminary data.</text>
</comment>
<evidence type="ECO:0000256" key="2">
    <source>
        <dbReference type="PROSITE-ProRule" id="PRU00176"/>
    </source>
</evidence>